<organism evidence="1 2">
    <name type="scientific">Anaerotignum lactatifermentans</name>
    <dbReference type="NCBI Taxonomy" id="160404"/>
    <lineage>
        <taxon>Bacteria</taxon>
        <taxon>Bacillati</taxon>
        <taxon>Bacillota</taxon>
        <taxon>Clostridia</taxon>
        <taxon>Lachnospirales</taxon>
        <taxon>Anaerotignaceae</taxon>
        <taxon>Anaerotignum</taxon>
    </lineage>
</organism>
<evidence type="ECO:0000313" key="1">
    <source>
        <dbReference type="EMBL" id="MBM6878224.1"/>
    </source>
</evidence>
<keyword evidence="2" id="KW-1185">Reference proteome</keyword>
<dbReference type="RefSeq" id="WP_205133897.1">
    <property type="nucleotide sequence ID" value="NZ_JACSNT010000010.1"/>
</dbReference>
<dbReference type="Pfam" id="PF20548">
    <property type="entry name" value="DUF6762"/>
    <property type="match status" value="1"/>
</dbReference>
<comment type="caution">
    <text evidence="1">The sequence shown here is derived from an EMBL/GenBank/DDBJ whole genome shotgun (WGS) entry which is preliminary data.</text>
</comment>
<evidence type="ECO:0008006" key="3">
    <source>
        <dbReference type="Google" id="ProtNLM"/>
    </source>
</evidence>
<proteinExistence type="predicted"/>
<dbReference type="Proteomes" id="UP000729290">
    <property type="component" value="Unassembled WGS sequence"/>
</dbReference>
<dbReference type="EMBL" id="JACSNV010000011">
    <property type="protein sequence ID" value="MBM6878224.1"/>
    <property type="molecule type" value="Genomic_DNA"/>
</dbReference>
<reference evidence="1 2" key="1">
    <citation type="journal article" date="2021" name="Sci. Rep.">
        <title>The distribution of antibiotic resistance genes in chicken gut microbiota commensals.</title>
        <authorList>
            <person name="Juricova H."/>
            <person name="Matiasovicova J."/>
            <person name="Kubasova T."/>
            <person name="Cejkova D."/>
            <person name="Rychlik I."/>
        </authorList>
    </citation>
    <scope>NUCLEOTIDE SEQUENCE [LARGE SCALE GENOMIC DNA]</scope>
    <source>
        <strain evidence="1 2">An431b</strain>
    </source>
</reference>
<dbReference type="InterPro" id="IPR046650">
    <property type="entry name" value="DUF6762"/>
</dbReference>
<evidence type="ECO:0000313" key="2">
    <source>
        <dbReference type="Proteomes" id="UP000729290"/>
    </source>
</evidence>
<sequence length="138" mass="15989">MEEAAIVVMLKDQTTGFLDKELGCYTVAEGAENVFQVYAAEKENEIRVVLKLTCEKELSDWEYDAVFDYYDMETLAALVDSIEEEEGHFNPVWKTEFSFSQEADQMEEKLSAILEAHKRELDSVYEVIADKRDDYCEE</sequence>
<accession>A0ABS2GCN0</accession>
<protein>
    <recommendedName>
        <fullName evidence="3">DUF1292 domain-containing protein</fullName>
    </recommendedName>
</protein>
<gene>
    <name evidence="1" type="ORF">H9X83_08645</name>
</gene>
<name>A0ABS2GCN0_9FIRM</name>